<dbReference type="CDD" id="cd06558">
    <property type="entry name" value="crotonase-like"/>
    <property type="match status" value="1"/>
</dbReference>
<organism evidence="3 4">
    <name type="scientific">Eiseniibacteriota bacterium</name>
    <dbReference type="NCBI Taxonomy" id="2212470"/>
    <lineage>
        <taxon>Bacteria</taxon>
        <taxon>Candidatus Eiseniibacteriota</taxon>
    </lineage>
</organism>
<protein>
    <submittedName>
        <fullName evidence="3">Enoyl-CoA hydratase family protein</fullName>
    </submittedName>
</protein>
<gene>
    <name evidence="3" type="ORF">E6K71_10470</name>
</gene>
<evidence type="ECO:0000256" key="2">
    <source>
        <dbReference type="RuleBase" id="RU003707"/>
    </source>
</evidence>
<dbReference type="SUPFAM" id="SSF52096">
    <property type="entry name" value="ClpP/crotonase"/>
    <property type="match status" value="1"/>
</dbReference>
<accession>A0A538S797</accession>
<dbReference type="PANTHER" id="PTHR43459:SF1">
    <property type="entry name" value="EG:BACN32G11.4 PROTEIN"/>
    <property type="match status" value="1"/>
</dbReference>
<sequence>MKMAIAPPKSFLLETREETGVATITLNRPERLNALTFEVYAELRDLFPALDREPGVRAVVLTGAGRAFCSGGDVEDIIGALFARDAAGLRRFTDMTCDLIRNIQRCRKPVIAALNGTVAGAGAVIASACDLRVASETAKIAFLFVRVGLSGADMGASWLLPRLVGLGRAAELLMTGEFIDAKRALEIGLYQRVVAQDRLLPEAAGLAERLAKGPSEALAVTKQALETEWSMTLDQALAYESEAQARLMEHPNFREAYEAFRQKRDPKFR</sequence>
<dbReference type="GO" id="GO:0003824">
    <property type="term" value="F:catalytic activity"/>
    <property type="evidence" value="ECO:0007669"/>
    <property type="project" value="InterPro"/>
</dbReference>
<dbReference type="Gene3D" id="1.10.12.10">
    <property type="entry name" value="Lyase 2-enoyl-coa Hydratase, Chain A, domain 2"/>
    <property type="match status" value="1"/>
</dbReference>
<dbReference type="PANTHER" id="PTHR43459">
    <property type="entry name" value="ENOYL-COA HYDRATASE"/>
    <property type="match status" value="1"/>
</dbReference>
<dbReference type="InterPro" id="IPR001753">
    <property type="entry name" value="Enoyl-CoA_hydra/iso"/>
</dbReference>
<dbReference type="Pfam" id="PF00378">
    <property type="entry name" value="ECH_1"/>
    <property type="match status" value="1"/>
</dbReference>
<dbReference type="EMBL" id="VBOR01000119">
    <property type="protein sequence ID" value="TMQ47258.1"/>
    <property type="molecule type" value="Genomic_DNA"/>
</dbReference>
<dbReference type="PROSITE" id="PS00166">
    <property type="entry name" value="ENOYL_COA_HYDRATASE"/>
    <property type="match status" value="1"/>
</dbReference>
<dbReference type="InterPro" id="IPR029045">
    <property type="entry name" value="ClpP/crotonase-like_dom_sf"/>
</dbReference>
<comment type="caution">
    <text evidence="3">The sequence shown here is derived from an EMBL/GenBank/DDBJ whole genome shotgun (WGS) entry which is preliminary data.</text>
</comment>
<comment type="similarity">
    <text evidence="1 2">Belongs to the enoyl-CoA hydratase/isomerase family.</text>
</comment>
<proteinExistence type="inferred from homology"/>
<name>A0A538S797_UNCEI</name>
<dbReference type="InterPro" id="IPR018376">
    <property type="entry name" value="Enoyl-CoA_hyd/isom_CS"/>
</dbReference>
<dbReference type="NCBIfam" id="NF006107">
    <property type="entry name" value="PRK08258.1"/>
    <property type="match status" value="1"/>
</dbReference>
<dbReference type="InterPro" id="IPR014748">
    <property type="entry name" value="Enoyl-CoA_hydra_C"/>
</dbReference>
<dbReference type="AlphaFoldDB" id="A0A538S797"/>
<evidence type="ECO:0000256" key="1">
    <source>
        <dbReference type="ARBA" id="ARBA00005254"/>
    </source>
</evidence>
<dbReference type="Proteomes" id="UP000316292">
    <property type="component" value="Unassembled WGS sequence"/>
</dbReference>
<evidence type="ECO:0000313" key="3">
    <source>
        <dbReference type="EMBL" id="TMQ47258.1"/>
    </source>
</evidence>
<dbReference type="Gene3D" id="3.90.226.10">
    <property type="entry name" value="2-enoyl-CoA Hydratase, Chain A, domain 1"/>
    <property type="match status" value="1"/>
</dbReference>
<reference evidence="3 4" key="1">
    <citation type="journal article" date="2019" name="Nat. Microbiol.">
        <title>Mediterranean grassland soil C-N compound turnover is dependent on rainfall and depth, and is mediated by genomically divergent microorganisms.</title>
        <authorList>
            <person name="Diamond S."/>
            <person name="Andeer P.F."/>
            <person name="Li Z."/>
            <person name="Crits-Christoph A."/>
            <person name="Burstein D."/>
            <person name="Anantharaman K."/>
            <person name="Lane K.R."/>
            <person name="Thomas B.C."/>
            <person name="Pan C."/>
            <person name="Northen T.R."/>
            <person name="Banfield J.F."/>
        </authorList>
    </citation>
    <scope>NUCLEOTIDE SEQUENCE [LARGE SCALE GENOMIC DNA]</scope>
    <source>
        <strain evidence="3">WS_1</strain>
    </source>
</reference>
<evidence type="ECO:0000313" key="4">
    <source>
        <dbReference type="Proteomes" id="UP000316292"/>
    </source>
</evidence>